<feature type="compositionally biased region" description="Polar residues" evidence="1">
    <location>
        <begin position="187"/>
        <end position="199"/>
    </location>
</feature>
<evidence type="ECO:0000313" key="2">
    <source>
        <dbReference type="EMBL" id="MCP2175705.1"/>
    </source>
</evidence>
<comment type="caution">
    <text evidence="2">The sequence shown here is derived from an EMBL/GenBank/DDBJ whole genome shotgun (WGS) entry which is preliminary data.</text>
</comment>
<feature type="region of interest" description="Disordered" evidence="1">
    <location>
        <begin position="81"/>
        <end position="199"/>
    </location>
</feature>
<feature type="compositionally biased region" description="Pro residues" evidence="1">
    <location>
        <begin position="160"/>
        <end position="176"/>
    </location>
</feature>
<feature type="compositionally biased region" description="Polar residues" evidence="1">
    <location>
        <begin position="365"/>
        <end position="374"/>
    </location>
</feature>
<dbReference type="EMBL" id="JAMTCJ010000002">
    <property type="protein sequence ID" value="MCP2175705.1"/>
    <property type="molecule type" value="Genomic_DNA"/>
</dbReference>
<keyword evidence="3" id="KW-1185">Reference proteome</keyword>
<feature type="compositionally biased region" description="Low complexity" evidence="1">
    <location>
        <begin position="81"/>
        <end position="93"/>
    </location>
</feature>
<organism evidence="2 3">
    <name type="scientific">Williamsia maris</name>
    <dbReference type="NCBI Taxonomy" id="72806"/>
    <lineage>
        <taxon>Bacteria</taxon>
        <taxon>Bacillati</taxon>
        <taxon>Actinomycetota</taxon>
        <taxon>Actinomycetes</taxon>
        <taxon>Mycobacteriales</taxon>
        <taxon>Nocardiaceae</taxon>
        <taxon>Williamsia</taxon>
    </lineage>
</organism>
<evidence type="ECO:0000313" key="3">
    <source>
        <dbReference type="Proteomes" id="UP001206895"/>
    </source>
</evidence>
<protein>
    <submittedName>
        <fullName evidence="2">Uncharacterized protein</fullName>
    </submittedName>
</protein>
<sequence>MTHLATPEHPSTDRPGSSAGYTVRMMAAVLAAITTALALAWFIIAATPAPAHADALCDAMRARFGPGYPCISVPTNTFTPTAPAAPTTTNPGGQSSGGPQVGIDAGPGPGTGNGTPIVPVPGAPTDTSPGATRAPAATPTAPQIPAGPAQPGQQTAPQATQPPPSTSARPPAPTTTPAPVGTSAPTQKASIPTPVGNSSDQTTQMLWLLGGAAAIVAGATSTRSGGLGRYRAAATANGYPTITSALRTWLPGGGSERARIGNSQYVLINDPTSPKSYVFHEDVPPGGHISVNPDGTATIYDRNGQPVGTIAKPWAYDSLGRPQKTWYTVDNNGNLVQHIDPNPDAFYPILADPTEPPDLPIGMMSGSNATLSDVTGSGTATATPPPPVEQSSIADSPGIAQLPTLSEPADPPEASSLPPVEDSSIADSPGIAQLPTLSEPADPPDSSNLPPVDPSTSNDPAIEALPVLSGTGPAGSRPETIASNGLIWTQVAPDPAIFPDGLPQGQSLWTTTVNNQTITVQTLQNPDGTFTVISNGTANTYNHNGDLIKSFTPDPGQAIAGKDISIAAATLVGGLRGRAFARALSTFADVLPKSKAPLLPKPEMNFTNPSMEVNGNPSEGISEETVTKLTQALGKSLPKLGEQASNITKAIEGTPSTPSLPPPADALAPDPVTSLTMTTGFAINALIKSLRYLLR</sequence>
<reference evidence="2 3" key="1">
    <citation type="submission" date="2022-06" db="EMBL/GenBank/DDBJ databases">
        <title>Genomic Encyclopedia of Archaeal and Bacterial Type Strains, Phase II (KMG-II): from individual species to whole genera.</title>
        <authorList>
            <person name="Goeker M."/>
        </authorList>
    </citation>
    <scope>NUCLEOTIDE SEQUENCE [LARGE SCALE GENOMIC DNA]</scope>
    <source>
        <strain evidence="2 3">DSM 44693</strain>
    </source>
</reference>
<feature type="compositionally biased region" description="Polar residues" evidence="1">
    <location>
        <begin position="445"/>
        <end position="459"/>
    </location>
</feature>
<name>A0ABT1HBR8_9NOCA</name>
<gene>
    <name evidence="2" type="ORF">LX13_001524</name>
</gene>
<proteinExistence type="predicted"/>
<feature type="compositionally biased region" description="Gly residues" evidence="1">
    <location>
        <begin position="94"/>
        <end position="113"/>
    </location>
</feature>
<dbReference type="Proteomes" id="UP001206895">
    <property type="component" value="Unassembled WGS sequence"/>
</dbReference>
<feature type="compositionally biased region" description="Low complexity" evidence="1">
    <location>
        <begin position="177"/>
        <end position="186"/>
    </location>
</feature>
<feature type="region of interest" description="Disordered" evidence="1">
    <location>
        <begin position="349"/>
        <end position="480"/>
    </location>
</feature>
<evidence type="ECO:0000256" key="1">
    <source>
        <dbReference type="SAM" id="MobiDB-lite"/>
    </source>
</evidence>
<feature type="compositionally biased region" description="Low complexity" evidence="1">
    <location>
        <begin position="127"/>
        <end position="159"/>
    </location>
</feature>
<accession>A0ABT1HBR8</accession>